<protein>
    <recommendedName>
        <fullName evidence="1">Transposase IS200-like domain-containing protein</fullName>
    </recommendedName>
</protein>
<feature type="domain" description="Transposase IS200-like" evidence="1">
    <location>
        <begin position="29"/>
        <end position="64"/>
    </location>
</feature>
<dbReference type="Gene3D" id="3.30.70.1290">
    <property type="entry name" value="Transposase IS200-like"/>
    <property type="match status" value="1"/>
</dbReference>
<dbReference type="Proteomes" id="UP001288944">
    <property type="component" value="Unassembled WGS sequence"/>
</dbReference>
<evidence type="ECO:0000259" key="1">
    <source>
        <dbReference type="Pfam" id="PF01797"/>
    </source>
</evidence>
<comment type="caution">
    <text evidence="2">The sequence shown here is derived from an EMBL/GenBank/DDBJ whole genome shotgun (WGS) entry which is preliminary data.</text>
</comment>
<dbReference type="GO" id="GO:0006313">
    <property type="term" value="P:DNA transposition"/>
    <property type="evidence" value="ECO:0007669"/>
    <property type="project" value="InterPro"/>
</dbReference>
<reference evidence="2" key="1">
    <citation type="submission" date="2019-11" db="EMBL/GenBank/DDBJ databases">
        <title>Characterization of Clostridium perfringens isolates from swine manure treated agricultural soils.</title>
        <authorList>
            <person name="Wushke S.T."/>
        </authorList>
    </citation>
    <scope>NUCLEOTIDE SEQUENCE</scope>
    <source>
        <strain evidence="2">X62</strain>
    </source>
</reference>
<dbReference type="SUPFAM" id="SSF143422">
    <property type="entry name" value="Transposase IS200-like"/>
    <property type="match status" value="1"/>
</dbReference>
<sequence>MKATDNRKTKNHNRCSIGNDIESLSHREWRCQFHILFAPKYRRQIIYEKYKLETGKILREICKRDVL</sequence>
<evidence type="ECO:0000313" key="3">
    <source>
        <dbReference type="Proteomes" id="UP001288944"/>
    </source>
</evidence>
<name>A0AAW9KF02_CLOPF</name>
<dbReference type="InterPro" id="IPR036515">
    <property type="entry name" value="Transposase_17_sf"/>
</dbReference>
<accession>A0AAW9KF02</accession>
<evidence type="ECO:0000313" key="2">
    <source>
        <dbReference type="EMBL" id="MDZ7543307.1"/>
    </source>
</evidence>
<proteinExistence type="predicted"/>
<dbReference type="GO" id="GO:0003677">
    <property type="term" value="F:DNA binding"/>
    <property type="evidence" value="ECO:0007669"/>
    <property type="project" value="InterPro"/>
</dbReference>
<organism evidence="2 3">
    <name type="scientific">Clostridium perfringens</name>
    <dbReference type="NCBI Taxonomy" id="1502"/>
    <lineage>
        <taxon>Bacteria</taxon>
        <taxon>Bacillati</taxon>
        <taxon>Bacillota</taxon>
        <taxon>Clostridia</taxon>
        <taxon>Eubacteriales</taxon>
        <taxon>Clostridiaceae</taxon>
        <taxon>Clostridium</taxon>
    </lineage>
</organism>
<dbReference type="Pfam" id="PF01797">
    <property type="entry name" value="Y1_Tnp"/>
    <property type="match status" value="1"/>
</dbReference>
<dbReference type="GO" id="GO:0004803">
    <property type="term" value="F:transposase activity"/>
    <property type="evidence" value="ECO:0007669"/>
    <property type="project" value="InterPro"/>
</dbReference>
<dbReference type="InterPro" id="IPR002686">
    <property type="entry name" value="Transposase_17"/>
</dbReference>
<dbReference type="EMBL" id="WNUR01001042">
    <property type="protein sequence ID" value="MDZ7543307.1"/>
    <property type="molecule type" value="Genomic_DNA"/>
</dbReference>
<gene>
    <name evidence="2" type="ORF">GNF83_19440</name>
</gene>
<dbReference type="AlphaFoldDB" id="A0AAW9KF02"/>